<evidence type="ECO:0000313" key="2">
    <source>
        <dbReference type="Proteomes" id="UP000245207"/>
    </source>
</evidence>
<dbReference type="InterPro" id="IPR036691">
    <property type="entry name" value="Endo/exonu/phosph_ase_sf"/>
</dbReference>
<dbReference type="STRING" id="35608.A0A2U1Q9K7"/>
<comment type="caution">
    <text evidence="1">The sequence shown here is derived from an EMBL/GenBank/DDBJ whole genome shotgun (WGS) entry which is preliminary data.</text>
</comment>
<gene>
    <name evidence="1" type="ORF">CTI12_AA043120</name>
</gene>
<dbReference type="Gene3D" id="3.60.10.10">
    <property type="entry name" value="Endonuclease/exonuclease/phosphatase"/>
    <property type="match status" value="1"/>
</dbReference>
<dbReference type="EMBL" id="PKPP01000292">
    <property type="protein sequence ID" value="PWA94690.1"/>
    <property type="molecule type" value="Genomic_DNA"/>
</dbReference>
<reference evidence="1 2" key="1">
    <citation type="journal article" date="2018" name="Mol. Plant">
        <title>The genome of Artemisia annua provides insight into the evolution of Asteraceae family and artemisinin biosynthesis.</title>
        <authorList>
            <person name="Shen Q."/>
            <person name="Zhang L."/>
            <person name="Liao Z."/>
            <person name="Wang S."/>
            <person name="Yan T."/>
            <person name="Shi P."/>
            <person name="Liu M."/>
            <person name="Fu X."/>
            <person name="Pan Q."/>
            <person name="Wang Y."/>
            <person name="Lv Z."/>
            <person name="Lu X."/>
            <person name="Zhang F."/>
            <person name="Jiang W."/>
            <person name="Ma Y."/>
            <person name="Chen M."/>
            <person name="Hao X."/>
            <person name="Li L."/>
            <person name="Tang Y."/>
            <person name="Lv G."/>
            <person name="Zhou Y."/>
            <person name="Sun X."/>
            <person name="Brodelius P.E."/>
            <person name="Rose J.K.C."/>
            <person name="Tang K."/>
        </authorList>
    </citation>
    <scope>NUCLEOTIDE SEQUENCE [LARGE SCALE GENOMIC DNA]</scope>
    <source>
        <strain evidence="2">cv. Huhao1</strain>
        <tissue evidence="1">Leaf</tissue>
    </source>
</reference>
<dbReference type="SUPFAM" id="SSF56219">
    <property type="entry name" value="DNase I-like"/>
    <property type="match status" value="1"/>
</dbReference>
<protein>
    <submittedName>
        <fullName evidence="1">Cytochrome P450</fullName>
    </submittedName>
</protein>
<dbReference type="PANTHER" id="PTHR33710">
    <property type="entry name" value="BNAC02G09200D PROTEIN"/>
    <property type="match status" value="1"/>
</dbReference>
<name>A0A2U1Q9K7_ARTAN</name>
<dbReference type="Proteomes" id="UP000245207">
    <property type="component" value="Unassembled WGS sequence"/>
</dbReference>
<dbReference type="OrthoDB" id="1750912at2759"/>
<proteinExistence type="predicted"/>
<keyword evidence="2" id="KW-1185">Reference proteome</keyword>
<organism evidence="1 2">
    <name type="scientific">Artemisia annua</name>
    <name type="common">Sweet wormwood</name>
    <dbReference type="NCBI Taxonomy" id="35608"/>
    <lineage>
        <taxon>Eukaryota</taxon>
        <taxon>Viridiplantae</taxon>
        <taxon>Streptophyta</taxon>
        <taxon>Embryophyta</taxon>
        <taxon>Tracheophyta</taxon>
        <taxon>Spermatophyta</taxon>
        <taxon>Magnoliopsida</taxon>
        <taxon>eudicotyledons</taxon>
        <taxon>Gunneridae</taxon>
        <taxon>Pentapetalae</taxon>
        <taxon>asterids</taxon>
        <taxon>campanulids</taxon>
        <taxon>Asterales</taxon>
        <taxon>Asteraceae</taxon>
        <taxon>Asteroideae</taxon>
        <taxon>Anthemideae</taxon>
        <taxon>Artemisiinae</taxon>
        <taxon>Artemisia</taxon>
    </lineage>
</organism>
<dbReference type="GO" id="GO:0003824">
    <property type="term" value="F:catalytic activity"/>
    <property type="evidence" value="ECO:0007669"/>
    <property type="project" value="InterPro"/>
</dbReference>
<sequence>MTTKVDQFRIKELWNNSPFCSAFKKSNGKSGGIIAIWDTSSFSSTDTIEGDCFLAIKGTWQSLETSCLMIIVYAPQSQAKKARLWSDLTNLILEHDNLTIVMGDFNEVRSSAERMGSVFDQNGALKFNEFIANTGLMDLPLGRKRFTRINKHGSKLSKLDRIMVSGHYIDKWPQANLNALTSEFSDHSPLLLSNCLLDYGPIPFKFYNSWMFHKDFKSVISTCCASIADIGPFNNKTVLLKRKLQSLKACLKNWRQAVRLAESASAVALRARLDQIDLLAESGPLSPNNIEIRANTIKDLMLGPNPPTRPSLPMDLEQTLKIPT</sequence>
<accession>A0A2U1Q9K7</accession>
<dbReference type="AlphaFoldDB" id="A0A2U1Q9K7"/>
<dbReference type="PANTHER" id="PTHR33710:SF64">
    <property type="entry name" value="ENDONUCLEASE_EXONUCLEASE_PHOSPHATASE DOMAIN-CONTAINING PROTEIN"/>
    <property type="match status" value="1"/>
</dbReference>
<evidence type="ECO:0000313" key="1">
    <source>
        <dbReference type="EMBL" id="PWA94690.1"/>
    </source>
</evidence>